<dbReference type="RefSeq" id="WP_313915316.1">
    <property type="nucleotide sequence ID" value="NZ_CP135076.1"/>
</dbReference>
<evidence type="ECO:0000256" key="1">
    <source>
        <dbReference type="SAM" id="SignalP"/>
    </source>
</evidence>
<dbReference type="PANTHER" id="PTHR38593:SF1">
    <property type="entry name" value="BLR2558 PROTEIN"/>
    <property type="match status" value="1"/>
</dbReference>
<name>A0ABZ0B966_9SPHN</name>
<evidence type="ECO:0000259" key="2">
    <source>
        <dbReference type="Pfam" id="PF13628"/>
    </source>
</evidence>
<accession>A0ABZ0B966</accession>
<evidence type="ECO:0000313" key="3">
    <source>
        <dbReference type="EMBL" id="WNO53656.1"/>
    </source>
</evidence>
<dbReference type="Proteomes" id="UP001302249">
    <property type="component" value="Chromosome"/>
</dbReference>
<gene>
    <name evidence="3" type="ORF">RPR59_14680</name>
</gene>
<dbReference type="InterPro" id="IPR025419">
    <property type="entry name" value="DUF4142"/>
</dbReference>
<dbReference type="Pfam" id="PF13628">
    <property type="entry name" value="DUF4142"/>
    <property type="match status" value="1"/>
</dbReference>
<protein>
    <submittedName>
        <fullName evidence="3">DUF4142 domain-containing protein</fullName>
    </submittedName>
</protein>
<proteinExistence type="predicted"/>
<keyword evidence="1" id="KW-0732">Signal</keyword>
<feature type="domain" description="DUF4142" evidence="2">
    <location>
        <begin position="68"/>
        <end position="203"/>
    </location>
</feature>
<dbReference type="Gene3D" id="1.20.1260.10">
    <property type="match status" value="1"/>
</dbReference>
<dbReference type="PROSITE" id="PS51257">
    <property type="entry name" value="PROKAR_LIPOPROTEIN"/>
    <property type="match status" value="1"/>
</dbReference>
<evidence type="ECO:0000313" key="4">
    <source>
        <dbReference type="Proteomes" id="UP001302249"/>
    </source>
</evidence>
<reference evidence="3 4" key="1">
    <citation type="submission" date="2023-09" db="EMBL/GenBank/DDBJ databases">
        <authorList>
            <person name="Rey-Velasco X."/>
        </authorList>
    </citation>
    <scope>NUCLEOTIDE SEQUENCE [LARGE SCALE GENOMIC DNA]</scope>
    <source>
        <strain evidence="3 4">W311</strain>
    </source>
</reference>
<dbReference type="EMBL" id="CP135076">
    <property type="protein sequence ID" value="WNO53656.1"/>
    <property type="molecule type" value="Genomic_DNA"/>
</dbReference>
<feature type="chain" id="PRO_5046959931" evidence="1">
    <location>
        <begin position="18"/>
        <end position="207"/>
    </location>
</feature>
<organism evidence="3 4">
    <name type="scientific">Stakelama saccharophila</name>
    <dbReference type="NCBI Taxonomy" id="3075605"/>
    <lineage>
        <taxon>Bacteria</taxon>
        <taxon>Pseudomonadati</taxon>
        <taxon>Pseudomonadota</taxon>
        <taxon>Alphaproteobacteria</taxon>
        <taxon>Sphingomonadales</taxon>
        <taxon>Sphingomonadaceae</taxon>
        <taxon>Stakelama</taxon>
    </lineage>
</organism>
<dbReference type="PANTHER" id="PTHR38593">
    <property type="entry name" value="BLR2558 PROTEIN"/>
    <property type="match status" value="1"/>
</dbReference>
<sequence>MRVFASLAVLAPVLALAACSSDPNGAPDNNAAMSGMSRDSLMGNDAFGGDMMANEPMMNGAAPMPTDATAFVKAAGASDLYEIQSAKLALQKTEDDDIREFANMMVTDHTKTTDAVKAAANKAGMTPPPPALTADQQQMIAQLKPLTGDEFDKAYLAQQTPAHQKALTMLRNYAQNGDTPELKDAAQQAVPIVQKHIDRLQDLSNRS</sequence>
<keyword evidence="4" id="KW-1185">Reference proteome</keyword>
<dbReference type="InterPro" id="IPR012347">
    <property type="entry name" value="Ferritin-like"/>
</dbReference>
<feature type="signal peptide" evidence="1">
    <location>
        <begin position="1"/>
        <end position="17"/>
    </location>
</feature>